<dbReference type="Proteomes" id="UP000177349">
    <property type="component" value="Unassembled WGS sequence"/>
</dbReference>
<dbReference type="AlphaFoldDB" id="A0A1G2BTT8"/>
<evidence type="ECO:0000313" key="2">
    <source>
        <dbReference type="Proteomes" id="UP000177349"/>
    </source>
</evidence>
<evidence type="ECO:0000313" key="1">
    <source>
        <dbReference type="EMBL" id="OGY91657.1"/>
    </source>
</evidence>
<organism evidence="1 2">
    <name type="scientific">Candidatus Komeilibacteria bacterium RIFCSPLOWO2_01_FULL_53_11</name>
    <dbReference type="NCBI Taxonomy" id="1798552"/>
    <lineage>
        <taxon>Bacteria</taxon>
        <taxon>Candidatus Komeiliibacteriota</taxon>
    </lineage>
</organism>
<accession>A0A1G2BTT8</accession>
<sequence>MLFQLVTDIADKGAPVSGPALLRITFEDSISGCDTFFVGTYRRSDDDLLRTRKLTDENDNADNDNCAYNDERFFYYSEAYLY</sequence>
<reference evidence="1 2" key="1">
    <citation type="journal article" date="2016" name="Nat. Commun.">
        <title>Thousands of microbial genomes shed light on interconnected biogeochemical processes in an aquifer system.</title>
        <authorList>
            <person name="Anantharaman K."/>
            <person name="Brown C.T."/>
            <person name="Hug L.A."/>
            <person name="Sharon I."/>
            <person name="Castelle C.J."/>
            <person name="Probst A.J."/>
            <person name="Thomas B.C."/>
            <person name="Singh A."/>
            <person name="Wilkins M.J."/>
            <person name="Karaoz U."/>
            <person name="Brodie E.L."/>
            <person name="Williams K.H."/>
            <person name="Hubbard S.S."/>
            <person name="Banfield J.F."/>
        </authorList>
    </citation>
    <scope>NUCLEOTIDE SEQUENCE [LARGE SCALE GENOMIC DNA]</scope>
</reference>
<name>A0A1G2BTT8_9BACT</name>
<gene>
    <name evidence="1" type="ORF">A3B31_03015</name>
</gene>
<comment type="caution">
    <text evidence="1">The sequence shown here is derived from an EMBL/GenBank/DDBJ whole genome shotgun (WGS) entry which is preliminary data.</text>
</comment>
<protein>
    <submittedName>
        <fullName evidence="1">Uncharacterized protein</fullName>
    </submittedName>
</protein>
<dbReference type="EMBL" id="MHKN01000036">
    <property type="protein sequence ID" value="OGY91657.1"/>
    <property type="molecule type" value="Genomic_DNA"/>
</dbReference>
<proteinExistence type="predicted"/>